<evidence type="ECO:0000313" key="1">
    <source>
        <dbReference type="EMBL" id="OSS46288.1"/>
    </source>
</evidence>
<proteinExistence type="predicted"/>
<dbReference type="EMBL" id="KZ107851">
    <property type="protein sequence ID" value="OSS46288.1"/>
    <property type="molecule type" value="Genomic_DNA"/>
</dbReference>
<name>A0A1Y2LTG6_EPING</name>
<organism evidence="1 2">
    <name type="scientific">Epicoccum nigrum</name>
    <name type="common">Soil fungus</name>
    <name type="synonym">Epicoccum purpurascens</name>
    <dbReference type="NCBI Taxonomy" id="105696"/>
    <lineage>
        <taxon>Eukaryota</taxon>
        <taxon>Fungi</taxon>
        <taxon>Dikarya</taxon>
        <taxon>Ascomycota</taxon>
        <taxon>Pezizomycotina</taxon>
        <taxon>Dothideomycetes</taxon>
        <taxon>Pleosporomycetidae</taxon>
        <taxon>Pleosporales</taxon>
        <taxon>Pleosporineae</taxon>
        <taxon>Didymellaceae</taxon>
        <taxon>Epicoccum</taxon>
    </lineage>
</organism>
<keyword evidence="2" id="KW-1185">Reference proteome</keyword>
<dbReference type="InParanoid" id="A0A1Y2LTG6"/>
<protein>
    <submittedName>
        <fullName evidence="1">Uncharacterized protein</fullName>
    </submittedName>
</protein>
<sequence>MGMLFENQDFCNAILYAIVEIIGEDGNYPTPADVVKAYDVPDDGVYLSKLLVDVYMRLFPKKENIFILWDDYPVAFLQDLLQAHIRNAPVKEMTETMEALRGNLPPRVSSDESATGS</sequence>
<gene>
    <name evidence="1" type="ORF">B5807_08364</name>
</gene>
<accession>A0A1Y2LTG6</accession>
<dbReference type="Proteomes" id="UP000193240">
    <property type="component" value="Unassembled WGS sequence"/>
</dbReference>
<dbReference type="AlphaFoldDB" id="A0A1Y2LTG6"/>
<evidence type="ECO:0000313" key="2">
    <source>
        <dbReference type="Proteomes" id="UP000193240"/>
    </source>
</evidence>
<reference evidence="1 2" key="1">
    <citation type="journal article" date="2017" name="Genome Announc.">
        <title>Genome sequence of the saprophytic ascomycete Epicoccum nigrum ICMP 19927 strain isolated from New Zealand.</title>
        <authorList>
            <person name="Fokin M."/>
            <person name="Fleetwood D."/>
            <person name="Weir B.S."/>
            <person name="Villas-Boas S.G."/>
        </authorList>
    </citation>
    <scope>NUCLEOTIDE SEQUENCE [LARGE SCALE GENOMIC DNA]</scope>
    <source>
        <strain evidence="1 2">ICMP 19927</strain>
    </source>
</reference>